<sequence>MDMPIYKKLTYIYKSEMTSFHMPGHKYGRIYEKLGYDKYMNKLYKLDTTEIPGTDNLHNAKGIIKMSQDNTKRILFADMDPGDRDGLDLVYLVNGSTSGIEAAIMTACKSGSSIIMNRGCHQSAYNACILARVKPIFVKEDIDKENNILMGASSQAYIEAIRTNPQASAVFITRPSYYGMSQDIDEVVKLAHENKMLVIVDEAHGAHFGLSHTLPKSAVYSGADMVIQSVHKTLPSLTQTSLMIYRRDRLDTARLSSVLSMVETSSPSYLMLMSIEICYDIYEKSGLVLMQNLINNIYRFKRGLKDYKVFPTSDPSKIFVNTIEKGINGYDFSKVLRHRYNIQVELANYSGVLFLTTIANTKSDFDKTLFAMKDILERKLFGALVDFSEDLNESRKENRVGSIGSIYRSKPISLDLPVGIPIRGMDLDQAFDADKEDVRIEDSLGRVGGEFVIPYPPGVAVLAPGEVIDQELIDFLIRAREMNIDINGMESHTLDKIKVIK</sequence>
<dbReference type="SUPFAM" id="SSF55904">
    <property type="entry name" value="Ornithine decarboxylase C-terminal domain"/>
    <property type="match status" value="1"/>
</dbReference>
<dbReference type="InterPro" id="IPR015424">
    <property type="entry name" value="PyrdxlP-dep_Trfase"/>
</dbReference>
<dbReference type="InterPro" id="IPR052357">
    <property type="entry name" value="Orn_Lys_Arg_decarboxylase-I"/>
</dbReference>
<name>E0E2L5_9FIRM</name>
<feature type="domain" description="Orn/Lys/Arg decarboxylase C-terminal" evidence="7">
    <location>
        <begin position="432"/>
        <end position="491"/>
    </location>
</feature>
<comment type="similarity">
    <text evidence="2">Belongs to the Orn/Lys/Arg decarboxylase class-I family.</text>
</comment>
<dbReference type="RefSeq" id="WP_007789182.1">
    <property type="nucleotide sequence ID" value="NZ_ADGQ01000043.1"/>
</dbReference>
<evidence type="ECO:0000256" key="5">
    <source>
        <dbReference type="ARBA" id="ARBA00023239"/>
    </source>
</evidence>
<dbReference type="Pfam" id="PF01276">
    <property type="entry name" value="OKR_DC_1"/>
    <property type="match status" value="1"/>
</dbReference>
<keyword evidence="5" id="KW-0456">Lyase</keyword>
<evidence type="ECO:0000313" key="9">
    <source>
        <dbReference type="Proteomes" id="UP000003244"/>
    </source>
</evidence>
<organism evidence="8 9">
    <name type="scientific">Peptostreptococcus stomatis DSM 17678</name>
    <dbReference type="NCBI Taxonomy" id="596315"/>
    <lineage>
        <taxon>Bacteria</taxon>
        <taxon>Bacillati</taxon>
        <taxon>Bacillota</taxon>
        <taxon>Clostridia</taxon>
        <taxon>Peptostreptococcales</taxon>
        <taxon>Peptostreptococcaceae</taxon>
        <taxon>Peptostreptococcus</taxon>
    </lineage>
</organism>
<keyword evidence="3" id="KW-0210">Decarboxylase</keyword>
<dbReference type="STRING" id="596315.HMPREF0634_0002"/>
<dbReference type="Gene3D" id="3.90.100.10">
    <property type="entry name" value="Orn/Lys/Arg decarboxylase, C-terminal domain"/>
    <property type="match status" value="1"/>
</dbReference>
<dbReference type="Proteomes" id="UP000003244">
    <property type="component" value="Unassembled WGS sequence"/>
</dbReference>
<keyword evidence="4" id="KW-0663">Pyridoxal phosphate</keyword>
<proteinExistence type="inferred from homology"/>
<dbReference type="PANTHER" id="PTHR43277:SF4">
    <property type="entry name" value="ARGININE DECARBOXYLASE"/>
    <property type="match status" value="1"/>
</dbReference>
<dbReference type="InterPro" id="IPR000310">
    <property type="entry name" value="Orn/Lys/Arg_deCO2ase_major_dom"/>
</dbReference>
<comment type="cofactor">
    <cofactor evidence="1">
        <name>pyridoxal 5'-phosphate</name>
        <dbReference type="ChEBI" id="CHEBI:597326"/>
    </cofactor>
</comment>
<dbReference type="InterPro" id="IPR015421">
    <property type="entry name" value="PyrdxlP-dep_Trfase_major"/>
</dbReference>
<feature type="domain" description="Orn/Lys/Arg decarboxylases family 1 pyridoxal-P attachment site" evidence="6">
    <location>
        <begin position="4"/>
        <end position="305"/>
    </location>
</feature>
<dbReference type="AlphaFoldDB" id="E0E2L5"/>
<dbReference type="Gene3D" id="3.40.640.10">
    <property type="entry name" value="Type I PLP-dependent aspartate aminotransferase-like (Major domain)"/>
    <property type="match status" value="1"/>
</dbReference>
<evidence type="ECO:0000256" key="1">
    <source>
        <dbReference type="ARBA" id="ARBA00001933"/>
    </source>
</evidence>
<evidence type="ECO:0000256" key="4">
    <source>
        <dbReference type="ARBA" id="ARBA00022898"/>
    </source>
</evidence>
<evidence type="ECO:0000313" key="8">
    <source>
        <dbReference type="EMBL" id="EFM64858.1"/>
    </source>
</evidence>
<accession>E0E2L5</accession>
<protein>
    <submittedName>
        <fullName evidence="8">Orn/Lys/Arg decarboxylase, major domain protein</fullName>
    </submittedName>
</protein>
<keyword evidence="9" id="KW-1185">Reference proteome</keyword>
<evidence type="ECO:0000256" key="2">
    <source>
        <dbReference type="ARBA" id="ARBA00010671"/>
    </source>
</evidence>
<evidence type="ECO:0000259" key="7">
    <source>
        <dbReference type="Pfam" id="PF03711"/>
    </source>
</evidence>
<evidence type="ECO:0000256" key="3">
    <source>
        <dbReference type="ARBA" id="ARBA00022793"/>
    </source>
</evidence>
<evidence type="ECO:0000259" key="6">
    <source>
        <dbReference type="Pfam" id="PF01276"/>
    </source>
</evidence>
<dbReference type="PANTHER" id="PTHR43277">
    <property type="entry name" value="ARGININE DECARBOXYLASE"/>
    <property type="match status" value="1"/>
</dbReference>
<dbReference type="SUPFAM" id="SSF53383">
    <property type="entry name" value="PLP-dependent transferases"/>
    <property type="match status" value="1"/>
</dbReference>
<comment type="caution">
    <text evidence="8">The sequence shown here is derived from an EMBL/GenBank/DDBJ whole genome shotgun (WGS) entry which is preliminary data.</text>
</comment>
<dbReference type="OrthoDB" id="9815233at2"/>
<dbReference type="Pfam" id="PF03711">
    <property type="entry name" value="OKR_DC_1_C"/>
    <property type="match status" value="1"/>
</dbReference>
<dbReference type="InterPro" id="IPR036633">
    <property type="entry name" value="Prn/Lys/Arg_de-COase_C_sf"/>
</dbReference>
<gene>
    <name evidence="8" type="ORF">HMPREF0634_0002</name>
</gene>
<reference evidence="8 9" key="1">
    <citation type="submission" date="2010-08" db="EMBL/GenBank/DDBJ databases">
        <authorList>
            <person name="Harkins D.M."/>
            <person name="Madupu R."/>
            <person name="Durkin A.S."/>
            <person name="Torralba M."/>
            <person name="Methe B."/>
            <person name="Sutton G.G."/>
            <person name="Nelson K.E."/>
        </authorList>
    </citation>
    <scope>NUCLEOTIDE SEQUENCE [LARGE SCALE GENOMIC DNA]</scope>
    <source>
        <strain evidence="8 9">DSM 17678</strain>
    </source>
</reference>
<dbReference type="eggNOG" id="COG1982">
    <property type="taxonomic scope" value="Bacteria"/>
</dbReference>
<dbReference type="InterPro" id="IPR008286">
    <property type="entry name" value="Prn/Lys/Arg_de-COase_C"/>
</dbReference>
<dbReference type="EMBL" id="ADGQ01000043">
    <property type="protein sequence ID" value="EFM64858.1"/>
    <property type="molecule type" value="Genomic_DNA"/>
</dbReference>
<dbReference type="GO" id="GO:0016831">
    <property type="term" value="F:carboxy-lyase activity"/>
    <property type="evidence" value="ECO:0007669"/>
    <property type="project" value="UniProtKB-KW"/>
</dbReference>
<dbReference type="GeneID" id="84800478"/>